<dbReference type="AlphaFoldDB" id="F4KNR7"/>
<evidence type="ECO:0000313" key="1">
    <source>
        <dbReference type="EMBL" id="AEE13514.1"/>
    </source>
</evidence>
<proteinExistence type="predicted"/>
<dbReference type="Proteomes" id="UP000006545">
    <property type="component" value="Chromosome"/>
</dbReference>
<evidence type="ECO:0000313" key="2">
    <source>
        <dbReference type="Proteomes" id="UP000006545"/>
    </source>
</evidence>
<dbReference type="EMBL" id="CP002689">
    <property type="protein sequence ID" value="AEE13514.1"/>
    <property type="molecule type" value="Genomic_DNA"/>
</dbReference>
<organism evidence="1 2">
    <name type="scientific">Porphyromonas asaccharolytica (strain ATCC 25260 / DSM 20707 / BCRC 10618 / CCUG 7834 / JCM 6326 / LMG 13178 / VPI 4198 / B440)</name>
    <name type="common">Bacteroides asaccharolyticus</name>
    <dbReference type="NCBI Taxonomy" id="879243"/>
    <lineage>
        <taxon>Bacteria</taxon>
        <taxon>Pseudomonadati</taxon>
        <taxon>Bacteroidota</taxon>
        <taxon>Bacteroidia</taxon>
        <taxon>Bacteroidales</taxon>
        <taxon>Porphyromonadaceae</taxon>
        <taxon>Porphyromonas</taxon>
    </lineage>
</organism>
<gene>
    <name evidence="1" type="ordered locus">Poras_1583</name>
</gene>
<keyword evidence="2" id="KW-1185">Reference proteome</keyword>
<protein>
    <submittedName>
        <fullName evidence="1">Uncharacterized protein</fullName>
    </submittedName>
</protein>
<dbReference type="HOGENOM" id="CLU_3187166_0_0_10"/>
<dbReference type="KEGG" id="pah:Poras_1583"/>
<dbReference type="STRING" id="879243.Poras_1583"/>
<name>F4KNR7_PORAD</name>
<reference evidence="2" key="1">
    <citation type="submission" date="2011-04" db="EMBL/GenBank/DDBJ databases">
        <title>The complete genome of Porphyromonas asaccharolytica DSM 20707.</title>
        <authorList>
            <person name="Lucas S."/>
            <person name="Han J."/>
            <person name="Lapidus A."/>
            <person name="Bruce D."/>
            <person name="Goodwin L."/>
            <person name="Pitluck S."/>
            <person name="Peters L."/>
            <person name="Kyrpides N."/>
            <person name="Mavromatis K."/>
            <person name="Ivanova N."/>
            <person name="Ovchinnikova G."/>
            <person name="Pagani I."/>
            <person name="Lu M."/>
            <person name="Detter J.C."/>
            <person name="Tapia R."/>
            <person name="Han C."/>
            <person name="Land M."/>
            <person name="Hauser L."/>
            <person name="Markowitz V."/>
            <person name="Cheng J.-F."/>
            <person name="Hugenholtz P."/>
            <person name="Woyke T."/>
            <person name="Wu D."/>
            <person name="Gronow S."/>
            <person name="Wellnitz S."/>
            <person name="Brambilla E."/>
            <person name="Klenk H.-P."/>
            <person name="Eisen J.A."/>
        </authorList>
    </citation>
    <scope>NUCLEOTIDE SEQUENCE [LARGE SCALE GENOMIC DNA]</scope>
    <source>
        <strain evidence="2">ATCC 25260 / DSM 20707 / VPI 4198</strain>
    </source>
</reference>
<accession>F4KNR7</accession>
<dbReference type="RefSeq" id="WP_013760847.1">
    <property type="nucleotide sequence ID" value="NC_015501.1"/>
</dbReference>
<sequence>MNLATSVRENIVANFAKTQKLCFNEHNLCMLRGSAADYVEYLYQII</sequence>